<proteinExistence type="predicted"/>
<protein>
    <recommendedName>
        <fullName evidence="4">Peptidase propeptide and YPEB domain-containing protein</fullName>
    </recommendedName>
</protein>
<dbReference type="Proteomes" id="UP000190135">
    <property type="component" value="Unassembled WGS sequence"/>
</dbReference>
<evidence type="ECO:0000256" key="1">
    <source>
        <dbReference type="SAM" id="SignalP"/>
    </source>
</evidence>
<reference evidence="2 3" key="1">
    <citation type="submission" date="2017-02" db="EMBL/GenBank/DDBJ databases">
        <authorList>
            <person name="Peterson S.W."/>
        </authorList>
    </citation>
    <scope>NUCLEOTIDE SEQUENCE [LARGE SCALE GENOMIC DNA]</scope>
    <source>
        <strain evidence="2 3">USBA 369</strain>
    </source>
</reference>
<feature type="chain" id="PRO_5013114925" description="Peptidase propeptide and YPEB domain-containing protein" evidence="1">
    <location>
        <begin position="23"/>
        <end position="104"/>
    </location>
</feature>
<gene>
    <name evidence="2" type="ORF">SAMN05428963_105131</name>
</gene>
<evidence type="ECO:0000313" key="3">
    <source>
        <dbReference type="Proteomes" id="UP000190135"/>
    </source>
</evidence>
<dbReference type="EMBL" id="FUXL01000005">
    <property type="protein sequence ID" value="SKA04911.1"/>
    <property type="molecule type" value="Genomic_DNA"/>
</dbReference>
<evidence type="ECO:0000313" key="2">
    <source>
        <dbReference type="EMBL" id="SKA04911.1"/>
    </source>
</evidence>
<name>A0A1T4QN79_9HYPH</name>
<sequence>MKYGVFAAAGALVIGMTSIAAANPFAINTANSGAYALRSVPQSATYQNDTDTPGLIGAAQSSESITRQIQAHPGLAEAFRAQGVDTASITALEVTPSHVVYFVD</sequence>
<keyword evidence="1" id="KW-0732">Signal</keyword>
<organism evidence="2 3">
    <name type="scientific">Consotaella salsifontis</name>
    <dbReference type="NCBI Taxonomy" id="1365950"/>
    <lineage>
        <taxon>Bacteria</taxon>
        <taxon>Pseudomonadati</taxon>
        <taxon>Pseudomonadota</taxon>
        <taxon>Alphaproteobacteria</taxon>
        <taxon>Hyphomicrobiales</taxon>
        <taxon>Aurantimonadaceae</taxon>
        <taxon>Consotaella</taxon>
    </lineage>
</organism>
<evidence type="ECO:0008006" key="4">
    <source>
        <dbReference type="Google" id="ProtNLM"/>
    </source>
</evidence>
<feature type="signal peptide" evidence="1">
    <location>
        <begin position="1"/>
        <end position="22"/>
    </location>
</feature>
<keyword evidence="3" id="KW-1185">Reference proteome</keyword>
<accession>A0A1T4QN79</accession>
<dbReference type="AlphaFoldDB" id="A0A1T4QN79"/>